<gene>
    <name evidence="2" type="ORF">CYLTODRAFT_367307</name>
</gene>
<feature type="chain" id="PRO_5013288889" evidence="1">
    <location>
        <begin position="16"/>
        <end position="137"/>
    </location>
</feature>
<organism evidence="2 3">
    <name type="scientific">Cylindrobasidium torrendii FP15055 ss-10</name>
    <dbReference type="NCBI Taxonomy" id="1314674"/>
    <lineage>
        <taxon>Eukaryota</taxon>
        <taxon>Fungi</taxon>
        <taxon>Dikarya</taxon>
        <taxon>Basidiomycota</taxon>
        <taxon>Agaricomycotina</taxon>
        <taxon>Agaricomycetes</taxon>
        <taxon>Agaricomycetidae</taxon>
        <taxon>Agaricales</taxon>
        <taxon>Marasmiineae</taxon>
        <taxon>Physalacriaceae</taxon>
        <taxon>Cylindrobasidium</taxon>
    </lineage>
</organism>
<dbReference type="OrthoDB" id="2828670at2759"/>
<dbReference type="AlphaFoldDB" id="A0A0D7BSJ7"/>
<evidence type="ECO:0000256" key="1">
    <source>
        <dbReference type="SAM" id="SignalP"/>
    </source>
</evidence>
<dbReference type="EMBL" id="KN880442">
    <property type="protein sequence ID" value="KIY72581.1"/>
    <property type="molecule type" value="Genomic_DNA"/>
</dbReference>
<protein>
    <submittedName>
        <fullName evidence="2">Uncharacterized protein</fullName>
    </submittedName>
</protein>
<evidence type="ECO:0000313" key="2">
    <source>
        <dbReference type="EMBL" id="KIY72581.1"/>
    </source>
</evidence>
<sequence>MFFATLALFATFALAAPSVELDVRQTNNVQKPTCGVAGDANLSDCYHLYNNWPYYQDATWGATCHSGVNLEYNPACYGNCCIYTSSRTPLWEDVHTAVGHLLDCRSDSKGTVNGRVKVEGSGTVCMADRKACGDCFN</sequence>
<dbReference type="Proteomes" id="UP000054007">
    <property type="component" value="Unassembled WGS sequence"/>
</dbReference>
<proteinExistence type="predicted"/>
<accession>A0A0D7BSJ7</accession>
<feature type="signal peptide" evidence="1">
    <location>
        <begin position="1"/>
        <end position="15"/>
    </location>
</feature>
<evidence type="ECO:0000313" key="3">
    <source>
        <dbReference type="Proteomes" id="UP000054007"/>
    </source>
</evidence>
<keyword evidence="1" id="KW-0732">Signal</keyword>
<keyword evidence="3" id="KW-1185">Reference proteome</keyword>
<reference evidence="2 3" key="1">
    <citation type="journal article" date="2015" name="Fungal Genet. Biol.">
        <title>Evolution of novel wood decay mechanisms in Agaricales revealed by the genome sequences of Fistulina hepatica and Cylindrobasidium torrendii.</title>
        <authorList>
            <person name="Floudas D."/>
            <person name="Held B.W."/>
            <person name="Riley R."/>
            <person name="Nagy L.G."/>
            <person name="Koehler G."/>
            <person name="Ransdell A.S."/>
            <person name="Younus H."/>
            <person name="Chow J."/>
            <person name="Chiniquy J."/>
            <person name="Lipzen A."/>
            <person name="Tritt A."/>
            <person name="Sun H."/>
            <person name="Haridas S."/>
            <person name="LaButti K."/>
            <person name="Ohm R.A."/>
            <person name="Kues U."/>
            <person name="Blanchette R.A."/>
            <person name="Grigoriev I.V."/>
            <person name="Minto R.E."/>
            <person name="Hibbett D.S."/>
        </authorList>
    </citation>
    <scope>NUCLEOTIDE SEQUENCE [LARGE SCALE GENOMIC DNA]</scope>
    <source>
        <strain evidence="2 3">FP15055 ss-10</strain>
    </source>
</reference>
<name>A0A0D7BSJ7_9AGAR</name>